<accession>A0A4R3Z6D7</accession>
<name>A0A4R3Z6D7_9FIRM</name>
<proteinExistence type="predicted"/>
<gene>
    <name evidence="1" type="ORF">EDD60_10470</name>
</gene>
<comment type="caution">
    <text evidence="1">The sequence shown here is derived from an EMBL/GenBank/DDBJ whole genome shotgun (WGS) entry which is preliminary data.</text>
</comment>
<evidence type="ECO:0000313" key="2">
    <source>
        <dbReference type="Proteomes" id="UP000295515"/>
    </source>
</evidence>
<organism evidence="1 2">
    <name type="scientific">Longibaculum muris</name>
    <dbReference type="NCBI Taxonomy" id="1796628"/>
    <lineage>
        <taxon>Bacteria</taxon>
        <taxon>Bacillati</taxon>
        <taxon>Bacillota</taxon>
        <taxon>Erysipelotrichia</taxon>
        <taxon>Erysipelotrichales</taxon>
        <taxon>Coprobacillaceae</taxon>
        <taxon>Longibaculum</taxon>
    </lineage>
</organism>
<dbReference type="AlphaFoldDB" id="A0A4R3Z6D7"/>
<protein>
    <recommendedName>
        <fullName evidence="3">Virulence protein</fullName>
    </recommendedName>
</protein>
<dbReference type="Proteomes" id="UP000295515">
    <property type="component" value="Unassembled WGS sequence"/>
</dbReference>
<keyword evidence="2" id="KW-1185">Reference proteome</keyword>
<dbReference type="GeneID" id="98914765"/>
<sequence>MVLHFNVKGESRKAMVKAIEKELGVKARYLGVPSCSYEVGNYTVGRNGELEFADGESMEETAKIIDACVMATGTSPEEWDNNQMGAKEADCEPNKGATTGETTGLTVSIPIEKVKVGNLTALIDSKAGLIKKALGITDLGIEIEEDKVSFPWFSEDLDADSIQTYTRFIAALCEMSVNQKRIQAKEKEVDNEKYAFRCFLLRLGFIGAEYKADRKLLLKNLEGSAAFKNGAKGGEE</sequence>
<reference evidence="1 2" key="1">
    <citation type="submission" date="2019-03" db="EMBL/GenBank/DDBJ databases">
        <title>Genomic Encyclopedia of Type Strains, Phase IV (KMG-IV): sequencing the most valuable type-strain genomes for metagenomic binning, comparative biology and taxonomic classification.</title>
        <authorList>
            <person name="Goeker M."/>
        </authorList>
    </citation>
    <scope>NUCLEOTIDE SEQUENCE [LARGE SCALE GENOMIC DNA]</scope>
    <source>
        <strain evidence="1 2">DSM 29487</strain>
    </source>
</reference>
<evidence type="ECO:0008006" key="3">
    <source>
        <dbReference type="Google" id="ProtNLM"/>
    </source>
</evidence>
<dbReference type="EMBL" id="SMCQ01000004">
    <property type="protein sequence ID" value="TCW01253.1"/>
    <property type="molecule type" value="Genomic_DNA"/>
</dbReference>
<evidence type="ECO:0000313" key="1">
    <source>
        <dbReference type="EMBL" id="TCW01253.1"/>
    </source>
</evidence>
<dbReference type="RefSeq" id="WP_132226271.1">
    <property type="nucleotide sequence ID" value="NZ_JANKBF010000006.1"/>
</dbReference>